<feature type="coiled-coil region" evidence="1">
    <location>
        <begin position="143"/>
        <end position="194"/>
    </location>
</feature>
<reference evidence="3 4" key="1">
    <citation type="journal article" date="2019" name="G3 (Bethesda)">
        <title>Sequencing of a Wild Apple (Malus baccata) Genome Unravels the Differences Between Cultivated and Wild Apple Species Regarding Disease Resistance and Cold Tolerance.</title>
        <authorList>
            <person name="Chen X."/>
        </authorList>
    </citation>
    <scope>NUCLEOTIDE SEQUENCE [LARGE SCALE GENOMIC DNA]</scope>
    <source>
        <strain evidence="4">cv. Shandingzi</strain>
        <tissue evidence="3">Leaves</tissue>
    </source>
</reference>
<keyword evidence="4" id="KW-1185">Reference proteome</keyword>
<feature type="compositionally biased region" description="Basic and acidic residues" evidence="2">
    <location>
        <begin position="22"/>
        <end position="32"/>
    </location>
</feature>
<proteinExistence type="predicted"/>
<evidence type="ECO:0000313" key="4">
    <source>
        <dbReference type="Proteomes" id="UP000315295"/>
    </source>
</evidence>
<sequence length="221" mass="24909">MSEKEKLSITLEETSSSTQENLEEKSASELHETYVSFGDYSTDESSDIDPSTPPSLPPRLLKPQISIRLGLYTKVKSHTWDQCSTMTTLTKDEPNSPRSSKSISFSRLKSLLHLDKAASSSTSTTTSDHDHDHDEMFDLRERIAAGETLVETQRQEIATLREEVAETRNMLQELKAQMEQFAETRIMLQELRAQMEQFVESQAPVPPHVAASCDLVDLLSF</sequence>
<dbReference type="Proteomes" id="UP000315295">
    <property type="component" value="Unassembled WGS sequence"/>
</dbReference>
<evidence type="ECO:0000256" key="2">
    <source>
        <dbReference type="SAM" id="MobiDB-lite"/>
    </source>
</evidence>
<accession>A0A540N2I9</accession>
<organism evidence="3 4">
    <name type="scientific">Malus baccata</name>
    <name type="common">Siberian crab apple</name>
    <name type="synonym">Pyrus baccata</name>
    <dbReference type="NCBI Taxonomy" id="106549"/>
    <lineage>
        <taxon>Eukaryota</taxon>
        <taxon>Viridiplantae</taxon>
        <taxon>Streptophyta</taxon>
        <taxon>Embryophyta</taxon>
        <taxon>Tracheophyta</taxon>
        <taxon>Spermatophyta</taxon>
        <taxon>Magnoliopsida</taxon>
        <taxon>eudicotyledons</taxon>
        <taxon>Gunneridae</taxon>
        <taxon>Pentapetalae</taxon>
        <taxon>rosids</taxon>
        <taxon>fabids</taxon>
        <taxon>Rosales</taxon>
        <taxon>Rosaceae</taxon>
        <taxon>Amygdaloideae</taxon>
        <taxon>Maleae</taxon>
        <taxon>Malus</taxon>
    </lineage>
</organism>
<dbReference type="EMBL" id="VIEB01000126">
    <property type="protein sequence ID" value="TQE05277.1"/>
    <property type="molecule type" value="Genomic_DNA"/>
</dbReference>
<feature type="region of interest" description="Disordered" evidence="2">
    <location>
        <begin position="1"/>
        <end position="60"/>
    </location>
</feature>
<comment type="caution">
    <text evidence="3">The sequence shown here is derived from an EMBL/GenBank/DDBJ whole genome shotgun (WGS) entry which is preliminary data.</text>
</comment>
<name>A0A540N2I9_MALBA</name>
<gene>
    <name evidence="3" type="ORF">C1H46_009134</name>
</gene>
<feature type="compositionally biased region" description="Low complexity" evidence="2">
    <location>
        <begin position="8"/>
        <end position="20"/>
    </location>
</feature>
<evidence type="ECO:0000256" key="1">
    <source>
        <dbReference type="SAM" id="Coils"/>
    </source>
</evidence>
<dbReference type="AlphaFoldDB" id="A0A540N2I9"/>
<protein>
    <submittedName>
        <fullName evidence="3">Uncharacterized protein</fullName>
    </submittedName>
</protein>
<evidence type="ECO:0000313" key="3">
    <source>
        <dbReference type="EMBL" id="TQE05277.1"/>
    </source>
</evidence>
<keyword evidence="1" id="KW-0175">Coiled coil</keyword>